<proteinExistence type="predicted"/>
<dbReference type="GO" id="GO:0003837">
    <property type="term" value="F:beta-ureidopropionase activity"/>
    <property type="evidence" value="ECO:0007669"/>
    <property type="project" value="TreeGrafter"/>
</dbReference>
<dbReference type="GO" id="GO:0033396">
    <property type="term" value="P:beta-alanine biosynthetic process via 3-ureidopropionate"/>
    <property type="evidence" value="ECO:0007669"/>
    <property type="project" value="TreeGrafter"/>
</dbReference>
<comment type="caution">
    <text evidence="1">The sequence shown here is derived from an EMBL/GenBank/DDBJ whole genome shotgun (WGS) entry which is preliminary data.</text>
</comment>
<dbReference type="InterPro" id="IPR050345">
    <property type="entry name" value="Aliph_Amidase/BUP"/>
</dbReference>
<keyword evidence="2" id="KW-1185">Reference proteome</keyword>
<dbReference type="EMBL" id="JAFBMS010000002">
    <property type="protein sequence ID" value="KAG9354651.1"/>
    <property type="molecule type" value="Genomic_DNA"/>
</dbReference>
<evidence type="ECO:0000313" key="2">
    <source>
        <dbReference type="Proteomes" id="UP000824540"/>
    </source>
</evidence>
<accession>A0A8T2PTL6</accession>
<dbReference type="OrthoDB" id="412018at2759"/>
<dbReference type="Proteomes" id="UP000824540">
    <property type="component" value="Unassembled WGS sequence"/>
</dbReference>
<sequence>MSSPLQTERKTEICPHMKVRQGYCTGPVSSVRYVAAPDGSRSPGLSRTRDGLLVAELDLNLNRQISDKWSFKMTGRYDLYAQELTEAIQHDFKPNIVKE</sequence>
<evidence type="ECO:0000313" key="1">
    <source>
        <dbReference type="EMBL" id="KAG9354651.1"/>
    </source>
</evidence>
<dbReference type="AlphaFoldDB" id="A0A8T2PTL6"/>
<organism evidence="1 2">
    <name type="scientific">Albula glossodonta</name>
    <name type="common">roundjaw bonefish</name>
    <dbReference type="NCBI Taxonomy" id="121402"/>
    <lineage>
        <taxon>Eukaryota</taxon>
        <taxon>Metazoa</taxon>
        <taxon>Chordata</taxon>
        <taxon>Craniata</taxon>
        <taxon>Vertebrata</taxon>
        <taxon>Euteleostomi</taxon>
        <taxon>Actinopterygii</taxon>
        <taxon>Neopterygii</taxon>
        <taxon>Teleostei</taxon>
        <taxon>Albuliformes</taxon>
        <taxon>Albulidae</taxon>
        <taxon>Albula</taxon>
    </lineage>
</organism>
<dbReference type="InterPro" id="IPR036526">
    <property type="entry name" value="C-N_Hydrolase_sf"/>
</dbReference>
<dbReference type="Gene3D" id="3.60.110.10">
    <property type="entry name" value="Carbon-nitrogen hydrolase"/>
    <property type="match status" value="1"/>
</dbReference>
<name>A0A8T2PTL6_9TELE</name>
<reference evidence="1" key="1">
    <citation type="thesis" date="2021" institute="BYU ScholarsArchive" country="Provo, UT, USA">
        <title>Applications of and Algorithms for Genome Assembly and Genomic Analyses with an Emphasis on Marine Teleosts.</title>
        <authorList>
            <person name="Pickett B.D."/>
        </authorList>
    </citation>
    <scope>NUCLEOTIDE SEQUENCE</scope>
    <source>
        <strain evidence="1">HI-2016</strain>
    </source>
</reference>
<gene>
    <name evidence="1" type="ORF">JZ751_001364</name>
</gene>
<protein>
    <submittedName>
        <fullName evidence="1">Uncharacterized protein</fullName>
    </submittedName>
</protein>
<dbReference type="PANTHER" id="PTHR43674">
    <property type="entry name" value="NITRILASE C965.09-RELATED"/>
    <property type="match status" value="1"/>
</dbReference>
<dbReference type="PANTHER" id="PTHR43674:SF2">
    <property type="entry name" value="BETA-UREIDOPROPIONASE"/>
    <property type="match status" value="1"/>
</dbReference>